<reference evidence="2" key="1">
    <citation type="journal article" date="2021" name="PeerJ">
        <title>Extensive microbial diversity within the chicken gut microbiome revealed by metagenomics and culture.</title>
        <authorList>
            <person name="Gilroy R."/>
            <person name="Ravi A."/>
            <person name="Getino M."/>
            <person name="Pursley I."/>
            <person name="Horton D.L."/>
            <person name="Alikhan N.F."/>
            <person name="Baker D."/>
            <person name="Gharbi K."/>
            <person name="Hall N."/>
            <person name="Watson M."/>
            <person name="Adriaenssens E.M."/>
            <person name="Foster-Nyarko E."/>
            <person name="Jarju S."/>
            <person name="Secka A."/>
            <person name="Antonio M."/>
            <person name="Oren A."/>
            <person name="Chaudhuri R.R."/>
            <person name="La Ragione R."/>
            <person name="Hildebrand F."/>
            <person name="Pallen M.J."/>
        </authorList>
    </citation>
    <scope>NUCLEOTIDE SEQUENCE</scope>
    <source>
        <strain evidence="2">USAMLcec2-132</strain>
    </source>
</reference>
<dbReference type="Proteomes" id="UP000823891">
    <property type="component" value="Unassembled WGS sequence"/>
</dbReference>
<keyword evidence="1" id="KW-0472">Membrane</keyword>
<dbReference type="Gene3D" id="3.20.20.370">
    <property type="entry name" value="Glycoside hydrolase/deacetylase"/>
    <property type="match status" value="1"/>
</dbReference>
<dbReference type="AlphaFoldDB" id="A0A9D2NG68"/>
<gene>
    <name evidence="2" type="ORF">H9761_14605</name>
</gene>
<comment type="caution">
    <text evidence="2">The sequence shown here is derived from an EMBL/GenBank/DDBJ whole genome shotgun (WGS) entry which is preliminary data.</text>
</comment>
<dbReference type="InterPro" id="IPR018695">
    <property type="entry name" value="DUF2194"/>
</dbReference>
<sequence length="619" mass="70989">MAERTKRQKKITKKHFRILFGRMQWAMLLFFLMVTVLLIERRNIIYNSTDRCPAILDQSVFTEGAFDKEPECLVIWDSSVPSSVSARQQMSEVLTQMKVPFQEQDMHTNSVLRLSGYENAVIALDDYDVFGSQIFNLFDAVEDGMNLLTVCSPSTLSHFSLIMGRMGIREIGYEQYRVTGLRFLSDFMIGGRLRDYEITDPYDSSSTVSLYDDCIVHMVSADEREMPIIWEYSHGKGKIVVNNLNYFEKAYRGFYSASYGLLSDVCVYPVINASSFYLDDFPSPVPAGEGEYIQRDYNMDIGTFYTNVWWPDIKNLAQKYDVEYTGLVIENYSDENQAPLEGNDDLHRFRYFGNDLLDEGGEIGFHGYNHMPLVLDNFDYQDEFDSYKQWESADDIRASMQELNRFCSTVFPEEAFSVYVPPSNILSAEGRQILAEDFLDVQAIASIYFVGEFEYSQEFEVAEDGIIETPRIISGYIIDPYMEIAALSELNLHYVSSHFQHPDDVLDEDRGASLGWEAMRDRLDEYMSWLYTAAPEIRNLTGSEIAGAVQRYFFLDSKVEMDADAVKISLSNFQDEAWLFVRMNKERPADVQGGTLTELAGGLYLLEAHSNEVIINLEA</sequence>
<reference evidence="2" key="2">
    <citation type="submission" date="2021-04" db="EMBL/GenBank/DDBJ databases">
        <authorList>
            <person name="Gilroy R."/>
        </authorList>
    </citation>
    <scope>NUCLEOTIDE SEQUENCE</scope>
    <source>
        <strain evidence="2">USAMLcec2-132</strain>
    </source>
</reference>
<accession>A0A9D2NG68</accession>
<dbReference type="EMBL" id="DWWS01000050">
    <property type="protein sequence ID" value="HJC24911.1"/>
    <property type="molecule type" value="Genomic_DNA"/>
</dbReference>
<evidence type="ECO:0000256" key="1">
    <source>
        <dbReference type="SAM" id="Phobius"/>
    </source>
</evidence>
<dbReference type="InterPro" id="IPR011330">
    <property type="entry name" value="Glyco_hydro/deAcase_b/a-brl"/>
</dbReference>
<dbReference type="CDD" id="cd10924">
    <property type="entry name" value="CE4_COG4878"/>
    <property type="match status" value="1"/>
</dbReference>
<feature type="transmembrane region" description="Helical" evidence="1">
    <location>
        <begin position="20"/>
        <end position="39"/>
    </location>
</feature>
<dbReference type="GO" id="GO:0005975">
    <property type="term" value="P:carbohydrate metabolic process"/>
    <property type="evidence" value="ECO:0007669"/>
    <property type="project" value="InterPro"/>
</dbReference>
<keyword evidence="1" id="KW-1133">Transmembrane helix</keyword>
<evidence type="ECO:0000313" key="2">
    <source>
        <dbReference type="EMBL" id="HJC24911.1"/>
    </source>
</evidence>
<proteinExistence type="predicted"/>
<keyword evidence="1" id="KW-0812">Transmembrane</keyword>
<dbReference type="SUPFAM" id="SSF88713">
    <property type="entry name" value="Glycoside hydrolase/deacetylase"/>
    <property type="match status" value="1"/>
</dbReference>
<organism evidence="2 3">
    <name type="scientific">Candidatus Eisenbergiella merdavium</name>
    <dbReference type="NCBI Taxonomy" id="2838551"/>
    <lineage>
        <taxon>Bacteria</taxon>
        <taxon>Bacillati</taxon>
        <taxon>Bacillota</taxon>
        <taxon>Clostridia</taxon>
        <taxon>Lachnospirales</taxon>
        <taxon>Lachnospiraceae</taxon>
        <taxon>Eisenbergiella</taxon>
    </lineage>
</organism>
<dbReference type="Pfam" id="PF09960">
    <property type="entry name" value="DUF2194"/>
    <property type="match status" value="1"/>
</dbReference>
<evidence type="ECO:0000313" key="3">
    <source>
        <dbReference type="Proteomes" id="UP000823891"/>
    </source>
</evidence>
<name>A0A9D2NG68_9FIRM</name>
<protein>
    <submittedName>
        <fullName evidence="2">DUF2194 domain-containing protein</fullName>
    </submittedName>
</protein>